<name>A0A2H6KI04_9APIC</name>
<evidence type="ECO:0000313" key="3">
    <source>
        <dbReference type="Proteomes" id="UP000236319"/>
    </source>
</evidence>
<comment type="caution">
    <text evidence="2">The sequence shown here is derived from an EMBL/GenBank/DDBJ whole genome shotgun (WGS) entry which is preliminary data.</text>
</comment>
<reference evidence="2 3" key="1">
    <citation type="journal article" date="2017" name="BMC Genomics">
        <title>Whole-genome assembly of Babesia ovata and comparative genomics between closely related pathogens.</title>
        <authorList>
            <person name="Yamagishi J."/>
            <person name="Asada M."/>
            <person name="Hakimi H."/>
            <person name="Tanaka T.Q."/>
            <person name="Sugimoto C."/>
            <person name="Kawazu S."/>
        </authorList>
    </citation>
    <scope>NUCLEOTIDE SEQUENCE [LARGE SCALE GENOMIC DNA]</scope>
    <source>
        <strain evidence="2 3">Miyake</strain>
    </source>
</reference>
<dbReference type="EMBL" id="BDSA01000005">
    <property type="protein sequence ID" value="GBE62615.1"/>
    <property type="molecule type" value="Genomic_DNA"/>
</dbReference>
<feature type="coiled-coil region" evidence="1">
    <location>
        <begin position="159"/>
        <end position="219"/>
    </location>
</feature>
<dbReference type="VEuPathDB" id="PiroplasmaDB:BOVATA_041080"/>
<accession>A0A2H6KI04</accession>
<organism evidence="2 3">
    <name type="scientific">Babesia ovata</name>
    <dbReference type="NCBI Taxonomy" id="189622"/>
    <lineage>
        <taxon>Eukaryota</taxon>
        <taxon>Sar</taxon>
        <taxon>Alveolata</taxon>
        <taxon>Apicomplexa</taxon>
        <taxon>Aconoidasida</taxon>
        <taxon>Piroplasmida</taxon>
        <taxon>Babesiidae</taxon>
        <taxon>Babesia</taxon>
    </lineage>
</organism>
<dbReference type="GeneID" id="39876385"/>
<dbReference type="Proteomes" id="UP000236319">
    <property type="component" value="Unassembled WGS sequence"/>
</dbReference>
<protein>
    <recommendedName>
        <fullName evidence="4">Extracellular matrix-binding ebh</fullName>
    </recommendedName>
</protein>
<evidence type="ECO:0000256" key="1">
    <source>
        <dbReference type="SAM" id="Coils"/>
    </source>
</evidence>
<keyword evidence="1" id="KW-0175">Coiled coil</keyword>
<sequence length="1349" mass="149112">MAFLGGVLKDVYDKQPYSVGKIGLNDIVSKLNNALCSGHKGFKEVIETVAQGVGEYNALVRDSNNLVKTPIKKLLEDVGSALTDNLNEILPNSVSGTQKTLTAEQEEVRQAAIKIHQLRRECEDYAHVFNDALDIKKLHINDAINDLNSSLSLRVTNAISSVKHEAERLKKLADREKEDIKEMEENTRSVMNALKAGAREKIEAKVNELVRALKDVVTEIFKKLDDINDKLARYVIGLNEWALQAGKDIDAVEATANEIVNKNVGKKHQDIITAKAGHLLNLKTMFGDYIREVTELAGKVNEEIVSLGKQFRDAINGSDLPKTIEKIVEYIKEKVESIKGGVGDPKKDRQPVRDNSIYPNWQQLKGDIIDYVNKIKGEGASGALANKNGIKQIVDGIREYAERFKEVGDDERSGFKSIVYGWLTDILHSAPVMEKLGEYAGGKSDHSTAVAKAIVKQFNSVIGTAVGKGDGLFSDSDADSTKIENYVTAVNAVCVAFAKQLEEHIKKGQVEFSTFSQRIAGDIKDVFSKGTTKPISQGDLAYVIRLILPELIGAARGAAEELYSFAGVQGDLDLDGDGEKYNLGKLLKAIDSNADKINQQFTAGFPGAKIDTALEAVHTEIETLHGQLDLALATASSDPTTIAGHVDQAVTNAIAKAKDLNASHTTPLETLSKEIQEHLSTLVTEISEVANTVNLKLIKFQTDNLKGTGPNQLAGITKNISQLQKELDSVPIKKANQLLTYAERVRNSTISELSRKVDREVSKAQSLMGAHVQQQYIETIKALIIVFVDKVTEDLEELPGLIEHDEHIGVKGFMRKMETEFTKRVESIQLTHQTSSSRDTPSLSQAADVVNKAFGYLFFELQNQEDFKSDYEVMKPSKDCLFKLLNLLTRSQHFDHKFSDNLKALENTLNDFAPKKFHTPNSILLDALKAGMTQFTEQLGHAYVNTYSCCKPVTSWGDDKSPDELTPEGRNCAKVCLTILERVFHDLNDLRKQCMANYPSRPIYSTSGPGVLLHKMGYEVAKERNSNGAQVQNVDTMTGEKIGRMLTSAVEHADSNHHLKSCLSKTNGINVLEILNCLFSHRNQYFTIGHITIHPKPRTPCNIFEMLCWFNGLPHNRVYGSLKSHIKTTLDKPKEHKEKEFSEIPEHELGLTGYPYNVSYRSILTAIHDITSCSHELLTAILGTGDEHTTYSCDHANNSLNLQYPSDPAACFDMLLHVLRGLLPQLKYLFSRCNVKAEHNGWRECPYGKDVPTAKSHCERQSTAEATGQAKCQPTCQANSKAMCQPTSPLMSYLNDCLPGHLPHQLTDVGCKHKCSTCPGSTPGMPCLTPMGFRAFSGSTKTAACFHPY</sequence>
<dbReference type="OrthoDB" id="367091at2759"/>
<gene>
    <name evidence="2" type="ORF">BOVATA_041080</name>
</gene>
<evidence type="ECO:0000313" key="2">
    <source>
        <dbReference type="EMBL" id="GBE62615.1"/>
    </source>
</evidence>
<dbReference type="RefSeq" id="XP_028868858.1">
    <property type="nucleotide sequence ID" value="XM_029013025.1"/>
</dbReference>
<proteinExistence type="predicted"/>
<evidence type="ECO:0008006" key="4">
    <source>
        <dbReference type="Google" id="ProtNLM"/>
    </source>
</evidence>
<keyword evidence="3" id="KW-1185">Reference proteome</keyword>